<dbReference type="EMBL" id="SODL02000006">
    <property type="protein sequence ID" value="MCP2368906.1"/>
    <property type="molecule type" value="Genomic_DNA"/>
</dbReference>
<keyword evidence="5 6" id="KW-0408">Iron</keyword>
<dbReference type="InterPro" id="IPR023635">
    <property type="entry name" value="Peptide_deformylase"/>
</dbReference>
<dbReference type="GO" id="GO:0046872">
    <property type="term" value="F:metal ion binding"/>
    <property type="evidence" value="ECO:0007669"/>
    <property type="project" value="UniProtKB-KW"/>
</dbReference>
<dbReference type="PRINTS" id="PR01576">
    <property type="entry name" value="PDEFORMYLASE"/>
</dbReference>
<dbReference type="Proteomes" id="UP000893823">
    <property type="component" value="Unassembled WGS sequence"/>
</dbReference>
<comment type="function">
    <text evidence="6">Removes the formyl group from the N-terminal Met of newly synthesized proteins. Requires at least a dipeptide for an efficient rate of reaction. N-terminal L-methionine is a prerequisite for activity but the enzyme has broad specificity at other positions.</text>
</comment>
<proteinExistence type="inferred from homology"/>
<evidence type="ECO:0000256" key="3">
    <source>
        <dbReference type="ARBA" id="ARBA00022801"/>
    </source>
</evidence>
<dbReference type="PANTHER" id="PTHR10458:SF2">
    <property type="entry name" value="PEPTIDE DEFORMYLASE, MITOCHONDRIAL"/>
    <property type="match status" value="1"/>
</dbReference>
<keyword evidence="10" id="KW-1185">Reference proteome</keyword>
<dbReference type="PIRSF" id="PIRSF004749">
    <property type="entry name" value="Pep_def"/>
    <property type="match status" value="1"/>
</dbReference>
<dbReference type="CDD" id="cd00487">
    <property type="entry name" value="Pep_deformylase"/>
    <property type="match status" value="1"/>
</dbReference>
<dbReference type="PANTHER" id="PTHR10458">
    <property type="entry name" value="PEPTIDE DEFORMYLASE"/>
    <property type="match status" value="1"/>
</dbReference>
<dbReference type="Gene3D" id="3.90.45.10">
    <property type="entry name" value="Peptide deformylase"/>
    <property type="match status" value="1"/>
</dbReference>
<reference evidence="8" key="2">
    <citation type="submission" date="2016-10" db="EMBL/GenBank/DDBJ databases">
        <authorList>
            <person name="de Groot N.N."/>
        </authorList>
    </citation>
    <scope>NUCLEOTIDE SEQUENCE [LARGE SCALE GENOMIC DNA]</scope>
    <source>
        <strain evidence="8">CPCC 202695</strain>
    </source>
</reference>
<keyword evidence="4 6" id="KW-0648">Protein biosynthesis</keyword>
<dbReference type="SUPFAM" id="SSF56420">
    <property type="entry name" value="Peptide deformylase"/>
    <property type="match status" value="1"/>
</dbReference>
<evidence type="ECO:0000256" key="6">
    <source>
        <dbReference type="HAMAP-Rule" id="MF_00163"/>
    </source>
</evidence>
<sequence length="188" mass="21159">MAVLPIRITGDPVLHAPASSVDRIDDEIRALVRDMFETMDAAPGVGLAAPQVGVPLRLFTYGWTDEDEREWRGVAVNPELWISSLVPGMPDEDDESEGCLSFPGERFALRRAERTILRATDLEGEPYEIVADGWLARIFQHEYDHLDGVLYVDRLDDHDQRIVQKITKKRGWGRPGVSWTPGVDHLEG</sequence>
<dbReference type="NCBIfam" id="NF001159">
    <property type="entry name" value="PRK00150.1-3"/>
    <property type="match status" value="1"/>
</dbReference>
<dbReference type="InterPro" id="IPR036821">
    <property type="entry name" value="Peptide_deformylase_sf"/>
</dbReference>
<evidence type="ECO:0000256" key="5">
    <source>
        <dbReference type="ARBA" id="ARBA00023004"/>
    </source>
</evidence>
<dbReference type="AlphaFoldDB" id="A0A1H1RXQ9"/>
<dbReference type="HAMAP" id="MF_00163">
    <property type="entry name" value="Pep_deformylase"/>
    <property type="match status" value="1"/>
</dbReference>
<dbReference type="Pfam" id="PF01327">
    <property type="entry name" value="Pep_deformylase"/>
    <property type="match status" value="1"/>
</dbReference>
<comment type="similarity">
    <text evidence="1 6">Belongs to the polypeptide deformylase family.</text>
</comment>
<dbReference type="EMBL" id="LT629755">
    <property type="protein sequence ID" value="SDS40463.1"/>
    <property type="molecule type" value="Genomic_DNA"/>
</dbReference>
<accession>A0A1H1RXQ9</accession>
<gene>
    <name evidence="6" type="primary">def</name>
    <name evidence="7" type="ORF">BCL57_003085</name>
    <name evidence="8" type="ORF">SAMN04489721_1265</name>
</gene>
<feature type="binding site" evidence="6">
    <location>
        <position position="141"/>
    </location>
    <ligand>
        <name>Fe cation</name>
        <dbReference type="ChEBI" id="CHEBI:24875"/>
    </ligand>
</feature>
<dbReference type="GO" id="GO:0006412">
    <property type="term" value="P:translation"/>
    <property type="evidence" value="ECO:0007669"/>
    <property type="project" value="UniProtKB-UniRule"/>
</dbReference>
<keyword evidence="3 6" id="KW-0378">Hydrolase</keyword>
<evidence type="ECO:0000313" key="9">
    <source>
        <dbReference type="Proteomes" id="UP000199482"/>
    </source>
</evidence>
<keyword evidence="2 6" id="KW-0479">Metal-binding</keyword>
<evidence type="ECO:0000313" key="7">
    <source>
        <dbReference type="EMBL" id="MCP2368906.1"/>
    </source>
</evidence>
<protein>
    <recommendedName>
        <fullName evidence="6">Peptide deformylase</fullName>
        <shortName evidence="6">PDF</shortName>
        <ecNumber evidence="6">3.5.1.88</ecNumber>
    </recommendedName>
    <alternativeName>
        <fullName evidence="6">Polypeptide deformylase</fullName>
    </alternativeName>
</protein>
<evidence type="ECO:0000313" key="8">
    <source>
        <dbReference type="EMBL" id="SDS40463.1"/>
    </source>
</evidence>
<dbReference type="GO" id="GO:0042586">
    <property type="term" value="F:peptide deformylase activity"/>
    <property type="evidence" value="ECO:0007669"/>
    <property type="project" value="UniProtKB-UniRule"/>
</dbReference>
<dbReference type="Proteomes" id="UP000199482">
    <property type="component" value="Chromosome I"/>
</dbReference>
<dbReference type="RefSeq" id="WP_092670225.1">
    <property type="nucleotide sequence ID" value="NZ_BMDN01000006.1"/>
</dbReference>
<dbReference type="EC" id="3.5.1.88" evidence="6"/>
<comment type="cofactor">
    <cofactor evidence="6">
        <name>Fe(2+)</name>
        <dbReference type="ChEBI" id="CHEBI:29033"/>
    </cofactor>
    <text evidence="6">Binds 1 Fe(2+) ion.</text>
</comment>
<evidence type="ECO:0000256" key="4">
    <source>
        <dbReference type="ARBA" id="ARBA00022917"/>
    </source>
</evidence>
<comment type="catalytic activity">
    <reaction evidence="6">
        <text>N-terminal N-formyl-L-methionyl-[peptide] + H2O = N-terminal L-methionyl-[peptide] + formate</text>
        <dbReference type="Rhea" id="RHEA:24420"/>
        <dbReference type="Rhea" id="RHEA-COMP:10639"/>
        <dbReference type="Rhea" id="RHEA-COMP:10640"/>
        <dbReference type="ChEBI" id="CHEBI:15377"/>
        <dbReference type="ChEBI" id="CHEBI:15740"/>
        <dbReference type="ChEBI" id="CHEBI:49298"/>
        <dbReference type="ChEBI" id="CHEBI:64731"/>
        <dbReference type="EC" id="3.5.1.88"/>
    </reaction>
</comment>
<evidence type="ECO:0000313" key="10">
    <source>
        <dbReference type="Proteomes" id="UP000893823"/>
    </source>
</evidence>
<feature type="binding site" evidence="6">
    <location>
        <position position="145"/>
    </location>
    <ligand>
        <name>Fe cation</name>
        <dbReference type="ChEBI" id="CHEBI:24875"/>
    </ligand>
</feature>
<reference evidence="7" key="3">
    <citation type="submission" date="2022-06" db="EMBL/GenBank/DDBJ databases">
        <title>Genomic Encyclopedia of Type Strains, Phase III (KMG-III): the genomes of soil and plant-associated and newly described type strains.</title>
        <authorList>
            <person name="Whitman W."/>
        </authorList>
    </citation>
    <scope>NUCLEOTIDE SEQUENCE</scope>
    <source>
        <strain evidence="7">CPCC 202695</strain>
    </source>
</reference>
<name>A0A1H1RXQ9_9MICO</name>
<evidence type="ECO:0000256" key="1">
    <source>
        <dbReference type="ARBA" id="ARBA00010759"/>
    </source>
</evidence>
<reference evidence="9" key="1">
    <citation type="submission" date="2016-10" db="EMBL/GenBank/DDBJ databases">
        <authorList>
            <person name="Varghese N."/>
            <person name="Submissions S."/>
        </authorList>
    </citation>
    <scope>NUCLEOTIDE SEQUENCE [LARGE SCALE GENOMIC DNA]</scope>
    <source>
        <strain evidence="9">CPCC 202695</strain>
    </source>
</reference>
<dbReference type="STRING" id="589382.SAMN04489721_1265"/>
<feature type="binding site" evidence="6">
    <location>
        <position position="99"/>
    </location>
    <ligand>
        <name>Fe cation</name>
        <dbReference type="ChEBI" id="CHEBI:24875"/>
    </ligand>
</feature>
<organism evidence="8 9">
    <name type="scientific">Agromyces flavus</name>
    <dbReference type="NCBI Taxonomy" id="589382"/>
    <lineage>
        <taxon>Bacteria</taxon>
        <taxon>Bacillati</taxon>
        <taxon>Actinomycetota</taxon>
        <taxon>Actinomycetes</taxon>
        <taxon>Micrococcales</taxon>
        <taxon>Microbacteriaceae</taxon>
        <taxon>Agromyces</taxon>
    </lineage>
</organism>
<feature type="active site" evidence="6">
    <location>
        <position position="142"/>
    </location>
</feature>
<dbReference type="NCBIfam" id="TIGR00079">
    <property type="entry name" value="pept_deformyl"/>
    <property type="match status" value="1"/>
</dbReference>
<evidence type="ECO:0000256" key="2">
    <source>
        <dbReference type="ARBA" id="ARBA00022723"/>
    </source>
</evidence>